<dbReference type="HAMAP" id="MF_01114">
    <property type="entry name" value="RecX"/>
    <property type="match status" value="1"/>
</dbReference>
<dbReference type="PANTHER" id="PTHR33602">
    <property type="entry name" value="REGULATORY PROTEIN RECX FAMILY PROTEIN"/>
    <property type="match status" value="1"/>
</dbReference>
<dbReference type="InterPro" id="IPR053924">
    <property type="entry name" value="RecX_HTH_2nd"/>
</dbReference>
<dbReference type="RefSeq" id="WP_077405326.1">
    <property type="nucleotide sequence ID" value="NZ_CP019650.1"/>
</dbReference>
<name>A0A1Q2M6K5_9GAMM</name>
<feature type="domain" description="RecX third three-helical" evidence="7">
    <location>
        <begin position="101"/>
        <end position="154"/>
    </location>
</feature>
<dbReference type="InterPro" id="IPR003783">
    <property type="entry name" value="Regulatory_RecX"/>
</dbReference>
<dbReference type="GO" id="GO:0005737">
    <property type="term" value="C:cytoplasm"/>
    <property type="evidence" value="ECO:0007669"/>
    <property type="project" value="UniProtKB-SubCell"/>
</dbReference>
<dbReference type="AlphaFoldDB" id="A0A1Q2M6K5"/>
<protein>
    <recommendedName>
        <fullName evidence="3 5">Regulatory protein RecX</fullName>
    </recommendedName>
</protein>
<keyword evidence="4 5" id="KW-0963">Cytoplasm</keyword>
<dbReference type="EMBL" id="CP019650">
    <property type="protein sequence ID" value="AQQ68311.1"/>
    <property type="molecule type" value="Genomic_DNA"/>
</dbReference>
<evidence type="ECO:0000259" key="7">
    <source>
        <dbReference type="Pfam" id="PF21981"/>
    </source>
</evidence>
<reference evidence="9" key="1">
    <citation type="submission" date="2017-02" db="EMBL/GenBank/DDBJ databases">
        <title>Genome of Microbulbifer agarilyticus GP101.</title>
        <authorList>
            <person name="Jung J."/>
            <person name="Bae S.S."/>
            <person name="Baek K."/>
        </authorList>
    </citation>
    <scope>NUCLEOTIDE SEQUENCE [LARGE SCALE GENOMIC DNA]</scope>
    <source>
        <strain evidence="9">GP101</strain>
    </source>
</reference>
<evidence type="ECO:0000313" key="10">
    <source>
        <dbReference type="Proteomes" id="UP000188219"/>
    </source>
</evidence>
<sequence length="168" mass="19354">MFSTPDPAQALFTAALELLSRRDHSRRELTQKLSPKFPDADFSALFLRLEELNYQSDQRFAEMFARSRVQRGHGPLRIRQDLQQRGIPNSMATSAIDTLDTDWFELAYSVLQRKFAGRGAVANLKREHQMRERARRQRFLAYRGFSADAIGYALDTLEREARCGDGLI</sequence>
<dbReference type="STRING" id="260552.Mag101_12195"/>
<dbReference type="InterPro" id="IPR053925">
    <property type="entry name" value="RecX_HTH_3rd"/>
</dbReference>
<dbReference type="Pfam" id="PF21981">
    <property type="entry name" value="RecX_HTH3"/>
    <property type="match status" value="1"/>
</dbReference>
<dbReference type="OrthoDB" id="7066780at2"/>
<dbReference type="Gene3D" id="1.10.10.10">
    <property type="entry name" value="Winged helix-like DNA-binding domain superfamily/Winged helix DNA-binding domain"/>
    <property type="match status" value="3"/>
</dbReference>
<accession>A0A1Q2M6K5</accession>
<feature type="domain" description="RecX second three-helical" evidence="6">
    <location>
        <begin position="56"/>
        <end position="95"/>
    </location>
</feature>
<evidence type="ECO:0000313" key="9">
    <source>
        <dbReference type="EMBL" id="AQQ68311.1"/>
    </source>
</evidence>
<dbReference type="InterPro" id="IPR053926">
    <property type="entry name" value="RecX_HTH_1st"/>
</dbReference>
<evidence type="ECO:0000256" key="5">
    <source>
        <dbReference type="HAMAP-Rule" id="MF_01114"/>
    </source>
</evidence>
<comment type="subcellular location">
    <subcellularLocation>
        <location evidence="1 5">Cytoplasm</location>
    </subcellularLocation>
</comment>
<dbReference type="Pfam" id="PF02631">
    <property type="entry name" value="RecX_HTH2"/>
    <property type="match status" value="1"/>
</dbReference>
<keyword evidence="10" id="KW-1185">Reference proteome</keyword>
<evidence type="ECO:0000259" key="8">
    <source>
        <dbReference type="Pfam" id="PF21982"/>
    </source>
</evidence>
<gene>
    <name evidence="5" type="primary">recX</name>
    <name evidence="9" type="ORF">Mag101_12195</name>
</gene>
<evidence type="ECO:0000259" key="6">
    <source>
        <dbReference type="Pfam" id="PF02631"/>
    </source>
</evidence>
<dbReference type="InterPro" id="IPR036388">
    <property type="entry name" value="WH-like_DNA-bd_sf"/>
</dbReference>
<dbReference type="KEGG" id="maga:Mag101_12195"/>
<dbReference type="eggNOG" id="COG2137">
    <property type="taxonomic scope" value="Bacteria"/>
</dbReference>
<dbReference type="Proteomes" id="UP000188219">
    <property type="component" value="Chromosome"/>
</dbReference>
<dbReference type="Pfam" id="PF21982">
    <property type="entry name" value="RecX_HTH1"/>
    <property type="match status" value="1"/>
</dbReference>
<comment type="similarity">
    <text evidence="2 5">Belongs to the RecX family.</text>
</comment>
<proteinExistence type="inferred from homology"/>
<evidence type="ECO:0000256" key="3">
    <source>
        <dbReference type="ARBA" id="ARBA00018111"/>
    </source>
</evidence>
<dbReference type="PANTHER" id="PTHR33602:SF1">
    <property type="entry name" value="REGULATORY PROTEIN RECX FAMILY PROTEIN"/>
    <property type="match status" value="1"/>
</dbReference>
<dbReference type="GO" id="GO:0006282">
    <property type="term" value="P:regulation of DNA repair"/>
    <property type="evidence" value="ECO:0007669"/>
    <property type="project" value="UniProtKB-UniRule"/>
</dbReference>
<organism evidence="9 10">
    <name type="scientific">Microbulbifer agarilyticus</name>
    <dbReference type="NCBI Taxonomy" id="260552"/>
    <lineage>
        <taxon>Bacteria</taxon>
        <taxon>Pseudomonadati</taxon>
        <taxon>Pseudomonadota</taxon>
        <taxon>Gammaproteobacteria</taxon>
        <taxon>Cellvibrionales</taxon>
        <taxon>Microbulbiferaceae</taxon>
        <taxon>Microbulbifer</taxon>
    </lineage>
</organism>
<evidence type="ECO:0000256" key="4">
    <source>
        <dbReference type="ARBA" id="ARBA00022490"/>
    </source>
</evidence>
<comment type="function">
    <text evidence="5">Modulates RecA activity.</text>
</comment>
<evidence type="ECO:0000256" key="2">
    <source>
        <dbReference type="ARBA" id="ARBA00009695"/>
    </source>
</evidence>
<feature type="domain" description="RecX first three-helical" evidence="8">
    <location>
        <begin position="13"/>
        <end position="39"/>
    </location>
</feature>
<evidence type="ECO:0000256" key="1">
    <source>
        <dbReference type="ARBA" id="ARBA00004496"/>
    </source>
</evidence>